<dbReference type="PROSITE" id="PS60019">
    <property type="entry name" value="I_CONOTOXIN"/>
    <property type="match status" value="1"/>
</dbReference>
<accession>A0A8S1BLU5</accession>
<reference evidence="2 3" key="1">
    <citation type="submission" date="2020-04" db="EMBL/GenBank/DDBJ databases">
        <authorList>
            <person name="Wallbank WR R."/>
            <person name="Pardo Diaz C."/>
            <person name="Kozak K."/>
            <person name="Martin S."/>
            <person name="Jiggins C."/>
            <person name="Moest M."/>
            <person name="Warren A I."/>
            <person name="Byers J.R.P. K."/>
            <person name="Montejo-Kovacevich G."/>
            <person name="Yen C E."/>
        </authorList>
    </citation>
    <scope>NUCLEOTIDE SEQUENCE [LARGE SCALE GENOMIC DNA]</scope>
</reference>
<dbReference type="EMBL" id="CADEBD010000745">
    <property type="protein sequence ID" value="CAB3259608.1"/>
    <property type="molecule type" value="Genomic_DNA"/>
</dbReference>
<dbReference type="AlphaFoldDB" id="A0A8S1BLU5"/>
<feature type="chain" id="PRO_5035801416" evidence="1">
    <location>
        <begin position="19"/>
        <end position="92"/>
    </location>
</feature>
<dbReference type="InterPro" id="IPR013141">
    <property type="entry name" value="Conotoxin-I_CS"/>
</dbReference>
<proteinExistence type="predicted"/>
<dbReference type="Proteomes" id="UP000494256">
    <property type="component" value="Unassembled WGS sequence"/>
</dbReference>
<protein>
    <submittedName>
        <fullName evidence="2">Uncharacterized protein</fullName>
    </submittedName>
</protein>
<name>A0A8S1BLU5_ARCPL</name>
<evidence type="ECO:0000313" key="3">
    <source>
        <dbReference type="Proteomes" id="UP000494256"/>
    </source>
</evidence>
<organism evidence="2 3">
    <name type="scientific">Arctia plantaginis</name>
    <name type="common">Wood tiger moth</name>
    <name type="synonym">Phalaena plantaginis</name>
    <dbReference type="NCBI Taxonomy" id="874455"/>
    <lineage>
        <taxon>Eukaryota</taxon>
        <taxon>Metazoa</taxon>
        <taxon>Ecdysozoa</taxon>
        <taxon>Arthropoda</taxon>
        <taxon>Hexapoda</taxon>
        <taxon>Insecta</taxon>
        <taxon>Pterygota</taxon>
        <taxon>Neoptera</taxon>
        <taxon>Endopterygota</taxon>
        <taxon>Lepidoptera</taxon>
        <taxon>Glossata</taxon>
        <taxon>Ditrysia</taxon>
        <taxon>Noctuoidea</taxon>
        <taxon>Erebidae</taxon>
        <taxon>Arctiinae</taxon>
        <taxon>Arctia</taxon>
    </lineage>
</organism>
<feature type="signal peptide" evidence="1">
    <location>
        <begin position="1"/>
        <end position="18"/>
    </location>
</feature>
<evidence type="ECO:0000313" key="2">
    <source>
        <dbReference type="EMBL" id="CAB3259608.1"/>
    </source>
</evidence>
<comment type="caution">
    <text evidence="2">The sequence shown here is derived from an EMBL/GenBank/DDBJ whole genome shotgun (WGS) entry which is preliminary data.</text>
</comment>
<keyword evidence="1" id="KW-0732">Signal</keyword>
<evidence type="ECO:0000256" key="1">
    <source>
        <dbReference type="SAM" id="SignalP"/>
    </source>
</evidence>
<gene>
    <name evidence="2" type="ORF">APLA_LOCUS16603</name>
</gene>
<sequence length="92" mass="10169">MKTILVFVCGYVFMCVFGQDCKVGGKRCVDHEQCCGGCCFYGECVDTYRSCYLTSDVCDGHVCIGDEDCVVYVPPECPGCEPLPICRLLQLE</sequence>